<reference evidence="1" key="1">
    <citation type="submission" date="2018-02" db="EMBL/GenBank/DDBJ databases">
        <authorList>
            <person name="Cohen D.B."/>
            <person name="Kent A.D."/>
        </authorList>
    </citation>
    <scope>NUCLEOTIDE SEQUENCE</scope>
</reference>
<proteinExistence type="predicted"/>
<sequence length="90" mass="9511">MVVCLRIGVGSVLYSGDLHSKGCLVGGGHGILPTRADLDYPPNDLGIDLSKLLLDPFGMHGFHCHGQSVPTFLLLLGLESTVLCFSLFTG</sequence>
<dbReference type="EMBL" id="OIVN01004001">
    <property type="protein sequence ID" value="SPD14869.1"/>
    <property type="molecule type" value="Genomic_DNA"/>
</dbReference>
<name>A0A2N9HT79_FAGSY</name>
<accession>A0A2N9HT79</accession>
<protein>
    <submittedName>
        <fullName evidence="1">Uncharacterized protein</fullName>
    </submittedName>
</protein>
<dbReference type="AlphaFoldDB" id="A0A2N9HT79"/>
<organism evidence="1">
    <name type="scientific">Fagus sylvatica</name>
    <name type="common">Beechnut</name>
    <dbReference type="NCBI Taxonomy" id="28930"/>
    <lineage>
        <taxon>Eukaryota</taxon>
        <taxon>Viridiplantae</taxon>
        <taxon>Streptophyta</taxon>
        <taxon>Embryophyta</taxon>
        <taxon>Tracheophyta</taxon>
        <taxon>Spermatophyta</taxon>
        <taxon>Magnoliopsida</taxon>
        <taxon>eudicotyledons</taxon>
        <taxon>Gunneridae</taxon>
        <taxon>Pentapetalae</taxon>
        <taxon>rosids</taxon>
        <taxon>fabids</taxon>
        <taxon>Fagales</taxon>
        <taxon>Fagaceae</taxon>
        <taxon>Fagus</taxon>
    </lineage>
</organism>
<evidence type="ECO:0000313" key="1">
    <source>
        <dbReference type="EMBL" id="SPD14869.1"/>
    </source>
</evidence>
<gene>
    <name evidence="1" type="ORF">FSB_LOCUS42751</name>
</gene>